<evidence type="ECO:0000313" key="4">
    <source>
        <dbReference type="Proteomes" id="UP000233837"/>
    </source>
</evidence>
<proteinExistence type="predicted"/>
<dbReference type="PANTHER" id="PTHR46936:SF1">
    <property type="entry name" value="ARABINOSYLTRANSFERASE XEG113"/>
    <property type="match status" value="1"/>
</dbReference>
<keyword evidence="1" id="KW-0812">Transmembrane</keyword>
<dbReference type="Pfam" id="PF03407">
    <property type="entry name" value="Nucleotid_trans"/>
    <property type="match status" value="1"/>
</dbReference>
<organism evidence="3 4">
    <name type="scientific">Dendrobium catenatum</name>
    <dbReference type="NCBI Taxonomy" id="906689"/>
    <lineage>
        <taxon>Eukaryota</taxon>
        <taxon>Viridiplantae</taxon>
        <taxon>Streptophyta</taxon>
        <taxon>Embryophyta</taxon>
        <taxon>Tracheophyta</taxon>
        <taxon>Spermatophyta</taxon>
        <taxon>Magnoliopsida</taxon>
        <taxon>Liliopsida</taxon>
        <taxon>Asparagales</taxon>
        <taxon>Orchidaceae</taxon>
        <taxon>Epidendroideae</taxon>
        <taxon>Malaxideae</taxon>
        <taxon>Dendrobiinae</taxon>
        <taxon>Dendrobium</taxon>
    </lineage>
</organism>
<feature type="transmembrane region" description="Helical" evidence="1">
    <location>
        <begin position="127"/>
        <end position="146"/>
    </location>
</feature>
<gene>
    <name evidence="3" type="ORF">MA16_Dca008400</name>
</gene>
<accession>A0A2I0VM53</accession>
<keyword evidence="1" id="KW-0472">Membrane</keyword>
<dbReference type="GO" id="GO:0005794">
    <property type="term" value="C:Golgi apparatus"/>
    <property type="evidence" value="ECO:0007669"/>
    <property type="project" value="TreeGrafter"/>
</dbReference>
<dbReference type="GO" id="GO:0052325">
    <property type="term" value="P:cell wall pectin biosynthetic process"/>
    <property type="evidence" value="ECO:0007669"/>
    <property type="project" value="TreeGrafter"/>
</dbReference>
<dbReference type="STRING" id="906689.A0A2I0VM53"/>
<protein>
    <submittedName>
        <fullName evidence="3">Rhamnogalacturonan II specific xylosyltransferase</fullName>
    </submittedName>
</protein>
<reference evidence="3 4" key="2">
    <citation type="journal article" date="2017" name="Nature">
        <title>The Apostasia genome and the evolution of orchids.</title>
        <authorList>
            <person name="Zhang G.Q."/>
            <person name="Liu K.W."/>
            <person name="Li Z."/>
            <person name="Lohaus R."/>
            <person name="Hsiao Y.Y."/>
            <person name="Niu S.C."/>
            <person name="Wang J.Y."/>
            <person name="Lin Y.C."/>
            <person name="Xu Q."/>
            <person name="Chen L.J."/>
            <person name="Yoshida K."/>
            <person name="Fujiwara S."/>
            <person name="Wang Z.W."/>
            <person name="Zhang Y.Q."/>
            <person name="Mitsuda N."/>
            <person name="Wang M."/>
            <person name="Liu G.H."/>
            <person name="Pecoraro L."/>
            <person name="Huang H.X."/>
            <person name="Xiao X.J."/>
            <person name="Lin M."/>
            <person name="Wu X.Y."/>
            <person name="Wu W.L."/>
            <person name="Chen Y.Y."/>
            <person name="Chang S.B."/>
            <person name="Sakamoto S."/>
            <person name="Ohme-Takagi M."/>
            <person name="Yagi M."/>
            <person name="Zeng S.J."/>
            <person name="Shen C.Y."/>
            <person name="Yeh C.M."/>
            <person name="Luo Y.B."/>
            <person name="Tsai W.C."/>
            <person name="Van de Peer Y."/>
            <person name="Liu Z.J."/>
        </authorList>
    </citation>
    <scope>NUCLEOTIDE SEQUENCE [LARGE SCALE GENOMIC DNA]</scope>
    <source>
        <tissue evidence="3">The whole plant</tissue>
    </source>
</reference>
<evidence type="ECO:0000259" key="2">
    <source>
        <dbReference type="Pfam" id="PF03407"/>
    </source>
</evidence>
<feature type="domain" description="Nucleotide-diphospho-sugar transferase" evidence="2">
    <location>
        <begin position="156"/>
        <end position="274"/>
    </location>
</feature>
<evidence type="ECO:0000256" key="1">
    <source>
        <dbReference type="SAM" id="Phobius"/>
    </source>
</evidence>
<dbReference type="InterPro" id="IPR053250">
    <property type="entry name" value="Glycosyltransferase_77"/>
</dbReference>
<dbReference type="InterPro" id="IPR005069">
    <property type="entry name" value="Nucl-diP-sugar_transferase"/>
</dbReference>
<keyword evidence="4" id="KW-1185">Reference proteome</keyword>
<name>A0A2I0VM53_9ASPA</name>
<dbReference type="PANTHER" id="PTHR46936">
    <property type="entry name" value="ARABINOSYLTRANSFERASE XEG113"/>
    <property type="match status" value="1"/>
</dbReference>
<dbReference type="AlphaFoldDB" id="A0A2I0VM53"/>
<keyword evidence="3" id="KW-0808">Transferase</keyword>
<evidence type="ECO:0000313" key="3">
    <source>
        <dbReference type="EMBL" id="PKU64477.1"/>
    </source>
</evidence>
<reference evidence="3 4" key="1">
    <citation type="journal article" date="2016" name="Sci. Rep.">
        <title>The Dendrobium catenatum Lindl. genome sequence provides insights into polysaccharide synthase, floral development and adaptive evolution.</title>
        <authorList>
            <person name="Zhang G.Q."/>
            <person name="Xu Q."/>
            <person name="Bian C."/>
            <person name="Tsai W.C."/>
            <person name="Yeh C.M."/>
            <person name="Liu K.W."/>
            <person name="Yoshida K."/>
            <person name="Zhang L.S."/>
            <person name="Chang S.B."/>
            <person name="Chen F."/>
            <person name="Shi Y."/>
            <person name="Su Y.Y."/>
            <person name="Zhang Y.Q."/>
            <person name="Chen L.J."/>
            <person name="Yin Y."/>
            <person name="Lin M."/>
            <person name="Huang H."/>
            <person name="Deng H."/>
            <person name="Wang Z.W."/>
            <person name="Zhu S.L."/>
            <person name="Zhao X."/>
            <person name="Deng C."/>
            <person name="Niu S.C."/>
            <person name="Huang J."/>
            <person name="Wang M."/>
            <person name="Liu G.H."/>
            <person name="Yang H.J."/>
            <person name="Xiao X.J."/>
            <person name="Hsiao Y.Y."/>
            <person name="Wu W.L."/>
            <person name="Chen Y.Y."/>
            <person name="Mitsuda N."/>
            <person name="Ohme-Takagi M."/>
            <person name="Luo Y.B."/>
            <person name="Van de Peer Y."/>
            <person name="Liu Z.J."/>
        </authorList>
    </citation>
    <scope>NUCLEOTIDE SEQUENCE [LARGE SCALE GENOMIC DNA]</scope>
    <source>
        <tissue evidence="3">The whole plant</tissue>
    </source>
</reference>
<dbReference type="EMBL" id="KZ503416">
    <property type="protein sequence ID" value="PKU64477.1"/>
    <property type="molecule type" value="Genomic_DNA"/>
</dbReference>
<feature type="transmembrane region" description="Helical" evidence="1">
    <location>
        <begin position="16"/>
        <end position="40"/>
    </location>
</feature>
<keyword evidence="1" id="KW-1133">Transmembrane helix</keyword>
<dbReference type="Proteomes" id="UP000233837">
    <property type="component" value="Unassembled WGS sequence"/>
</dbReference>
<sequence>MAACSPFQEFSSGKPLFMAVYVTVFVGVLFSTLFIVSSLYSASNSDNKKSLFTVGSWLSPSSSLPRPQVDVIGLQNQSTSVNISSDATVENFLTRAIWDLPSPDSKIPELASFRLTREMVGYRAKDNVIIVTFGNYAFMDFILNWVRHLTDLNVFNLLVGAMDTKLLVALYWKGVPVFDMGSNMNTIDVGWGSPTFHKMGREKVFLINALLPFGYELLVCDTDMVWLKNPLPYLARFPEADLLTSSDQVIPTVTDDSLEVWQQGGYLSFKPNIPKALLLDGAHTLESHFSLVNYQTAVFVRCGDAFPTWVMPPIWCRLDRMWFGHPGIMEGTLTRQPFLCPMDHVFEVNVMLRDQPFEEFGPNIDFREYSFLQNPRLPKQVKESFLEVKLCKQQSSKCHETNQTDRQGFIRLPMHSTQEMIVEFFSLYEDVKVIEFSSMMDAFQGFHNAVSERRFRNRVQGYVGIWCCVMNKDPGHIFYDMFWDEKPDWKPVPGLRS</sequence>
<dbReference type="GO" id="GO:0052636">
    <property type="term" value="F:arabinosyltransferase activity"/>
    <property type="evidence" value="ECO:0007669"/>
    <property type="project" value="TreeGrafter"/>
</dbReference>